<gene>
    <name evidence="6" type="ORF">HZF05_20955</name>
</gene>
<dbReference type="InterPro" id="IPR011701">
    <property type="entry name" value="MFS"/>
</dbReference>
<feature type="transmembrane region" description="Helical" evidence="4">
    <location>
        <begin position="219"/>
        <end position="240"/>
    </location>
</feature>
<dbReference type="InterPro" id="IPR036259">
    <property type="entry name" value="MFS_trans_sf"/>
</dbReference>
<dbReference type="RefSeq" id="WP_160364394.1">
    <property type="nucleotide sequence ID" value="NZ_JACEIB010000027.1"/>
</dbReference>
<evidence type="ECO:0000259" key="5">
    <source>
        <dbReference type="PROSITE" id="PS50850"/>
    </source>
</evidence>
<keyword evidence="7" id="KW-1185">Reference proteome</keyword>
<dbReference type="SUPFAM" id="SSF103473">
    <property type="entry name" value="MFS general substrate transporter"/>
    <property type="match status" value="1"/>
</dbReference>
<keyword evidence="1 4" id="KW-0812">Transmembrane</keyword>
<feature type="transmembrane region" description="Helical" evidence="4">
    <location>
        <begin position="311"/>
        <end position="331"/>
    </location>
</feature>
<dbReference type="InterPro" id="IPR050327">
    <property type="entry name" value="Proton-linked_MCT"/>
</dbReference>
<feature type="transmembrane region" description="Helical" evidence="4">
    <location>
        <begin position="135"/>
        <end position="156"/>
    </location>
</feature>
<keyword evidence="3 4" id="KW-0472">Membrane</keyword>
<accession>A0A838LGK4</accession>
<feature type="transmembrane region" description="Helical" evidence="4">
    <location>
        <begin position="343"/>
        <end position="362"/>
    </location>
</feature>
<evidence type="ECO:0000313" key="6">
    <source>
        <dbReference type="EMBL" id="MBA2936558.1"/>
    </source>
</evidence>
<feature type="transmembrane region" description="Helical" evidence="4">
    <location>
        <begin position="48"/>
        <end position="70"/>
    </location>
</feature>
<dbReference type="PANTHER" id="PTHR11360:SF284">
    <property type="entry name" value="EG:103B4.3 PROTEIN-RELATED"/>
    <property type="match status" value="1"/>
</dbReference>
<feature type="transmembrane region" description="Helical" evidence="4">
    <location>
        <begin position="252"/>
        <end position="272"/>
    </location>
</feature>
<evidence type="ECO:0000313" key="7">
    <source>
        <dbReference type="Proteomes" id="UP000570166"/>
    </source>
</evidence>
<dbReference type="AlphaFoldDB" id="A0A838LGK4"/>
<name>A0A838LGK4_9SPHN</name>
<sequence>MEEFEKNWTVALLSFLGVAFSIQSIPFYSFGIIAPHIAKEWGWSMSDVIFGITIVMFSLVPLPPLIGLLADRIGTRAVVLVSAVVFGVSLFGLAVIPPSRPLYYGLWVVMAIGGAGTSPMVWARYVSRFFTVHTGLAIGIAVTGAGVFGTVVKPILTTFVLHHGWRPGMMMLGALSLVIVPLGLLTFRDDSADAGAAAAGSPHGPDGVTLQEASRTRRFATLAFVGFVANMCLAGLLPQIENLLSSYRFAETAVATITPVLGLSVIAGRLFGGAVQDRFWAPGVGFCFFAISAIGMVIFAFGIGSVASGRIALGLVGLSGGMEYVLLPYCVARYFGVAHHGAIYGAIYAIMSLGGALGTVLYSRCADLTGSYQIALIGAASLLSAIALLLLTLGRYRTSVEAKQA</sequence>
<dbReference type="PANTHER" id="PTHR11360">
    <property type="entry name" value="MONOCARBOXYLATE TRANSPORTER"/>
    <property type="match status" value="1"/>
</dbReference>
<protein>
    <submittedName>
        <fullName evidence="6">MFS transporter</fullName>
    </submittedName>
</protein>
<evidence type="ECO:0000256" key="4">
    <source>
        <dbReference type="SAM" id="Phobius"/>
    </source>
</evidence>
<feature type="transmembrane region" description="Helical" evidence="4">
    <location>
        <begin position="279"/>
        <end position="305"/>
    </location>
</feature>
<feature type="transmembrane region" description="Helical" evidence="4">
    <location>
        <begin position="77"/>
        <end position="96"/>
    </location>
</feature>
<reference evidence="6 7" key="1">
    <citation type="submission" date="2020-07" db="EMBL/GenBank/DDBJ databases">
        <authorList>
            <person name="Sun Q."/>
        </authorList>
    </citation>
    <scope>NUCLEOTIDE SEQUENCE [LARGE SCALE GENOMIC DNA]</scope>
    <source>
        <strain evidence="6 7">CGMCC 1.13654</strain>
    </source>
</reference>
<evidence type="ECO:0000256" key="3">
    <source>
        <dbReference type="ARBA" id="ARBA00023136"/>
    </source>
</evidence>
<dbReference type="GO" id="GO:0022857">
    <property type="term" value="F:transmembrane transporter activity"/>
    <property type="evidence" value="ECO:0007669"/>
    <property type="project" value="InterPro"/>
</dbReference>
<feature type="transmembrane region" description="Helical" evidence="4">
    <location>
        <begin position="374"/>
        <end position="393"/>
    </location>
</feature>
<dbReference type="Gene3D" id="1.20.1250.20">
    <property type="entry name" value="MFS general substrate transporter like domains"/>
    <property type="match status" value="2"/>
</dbReference>
<dbReference type="EMBL" id="JACEIB010000027">
    <property type="protein sequence ID" value="MBA2936558.1"/>
    <property type="molecule type" value="Genomic_DNA"/>
</dbReference>
<evidence type="ECO:0000256" key="1">
    <source>
        <dbReference type="ARBA" id="ARBA00022692"/>
    </source>
</evidence>
<feature type="transmembrane region" description="Helical" evidence="4">
    <location>
        <begin position="168"/>
        <end position="187"/>
    </location>
</feature>
<feature type="domain" description="Major facilitator superfamily (MFS) profile" evidence="5">
    <location>
        <begin position="7"/>
        <end position="397"/>
    </location>
</feature>
<dbReference type="Proteomes" id="UP000570166">
    <property type="component" value="Unassembled WGS sequence"/>
</dbReference>
<feature type="transmembrane region" description="Helical" evidence="4">
    <location>
        <begin position="102"/>
        <end position="123"/>
    </location>
</feature>
<proteinExistence type="predicted"/>
<dbReference type="PROSITE" id="PS50850">
    <property type="entry name" value="MFS"/>
    <property type="match status" value="1"/>
</dbReference>
<evidence type="ECO:0000256" key="2">
    <source>
        <dbReference type="ARBA" id="ARBA00022989"/>
    </source>
</evidence>
<organism evidence="6 7">
    <name type="scientific">Sphingomonas chungangi</name>
    <dbReference type="NCBI Taxonomy" id="2683589"/>
    <lineage>
        <taxon>Bacteria</taxon>
        <taxon>Pseudomonadati</taxon>
        <taxon>Pseudomonadota</taxon>
        <taxon>Alphaproteobacteria</taxon>
        <taxon>Sphingomonadales</taxon>
        <taxon>Sphingomonadaceae</taxon>
        <taxon>Sphingomonas</taxon>
    </lineage>
</organism>
<keyword evidence="2 4" id="KW-1133">Transmembrane helix</keyword>
<dbReference type="Pfam" id="PF07690">
    <property type="entry name" value="MFS_1"/>
    <property type="match status" value="1"/>
</dbReference>
<dbReference type="InterPro" id="IPR020846">
    <property type="entry name" value="MFS_dom"/>
</dbReference>
<comment type="caution">
    <text evidence="6">The sequence shown here is derived from an EMBL/GenBank/DDBJ whole genome shotgun (WGS) entry which is preliminary data.</text>
</comment>